<dbReference type="eggNOG" id="COG0589">
    <property type="taxonomic scope" value="Bacteria"/>
</dbReference>
<dbReference type="Proteomes" id="UP000006640">
    <property type="component" value="Chromosome"/>
</dbReference>
<evidence type="ECO:0000313" key="4">
    <source>
        <dbReference type="Proteomes" id="UP000006640"/>
    </source>
</evidence>
<dbReference type="SUPFAM" id="SSF52402">
    <property type="entry name" value="Adenine nucleotide alpha hydrolases-like"/>
    <property type="match status" value="1"/>
</dbReference>
<dbReference type="PRINTS" id="PR01438">
    <property type="entry name" value="UNVRSLSTRESS"/>
</dbReference>
<comment type="similarity">
    <text evidence="1">Belongs to the universal stress protein A family.</text>
</comment>
<dbReference type="Pfam" id="PF00582">
    <property type="entry name" value="Usp"/>
    <property type="match status" value="1"/>
</dbReference>
<dbReference type="AlphaFoldDB" id="D6YBC0"/>
<evidence type="ECO:0000259" key="2">
    <source>
        <dbReference type="Pfam" id="PF00582"/>
    </source>
</evidence>
<dbReference type="CDD" id="cd00293">
    <property type="entry name" value="USP-like"/>
    <property type="match status" value="1"/>
</dbReference>
<protein>
    <submittedName>
        <fullName evidence="3">UspA domain protein</fullName>
    </submittedName>
</protein>
<evidence type="ECO:0000313" key="3">
    <source>
        <dbReference type="EMBL" id="ADG88480.1"/>
    </source>
</evidence>
<accession>D6YBC0</accession>
<dbReference type="PANTHER" id="PTHR46268">
    <property type="entry name" value="STRESS RESPONSE PROTEIN NHAX"/>
    <property type="match status" value="1"/>
</dbReference>
<dbReference type="InterPro" id="IPR006015">
    <property type="entry name" value="Universal_stress_UspA"/>
</dbReference>
<evidence type="ECO:0000256" key="1">
    <source>
        <dbReference type="ARBA" id="ARBA00008791"/>
    </source>
</evidence>
<dbReference type="PANTHER" id="PTHR46268:SF6">
    <property type="entry name" value="UNIVERSAL STRESS PROTEIN UP12"/>
    <property type="match status" value="1"/>
</dbReference>
<dbReference type="STRING" id="469371.Tbis_1767"/>
<dbReference type="KEGG" id="tbi:Tbis_1767"/>
<keyword evidence="4" id="KW-1185">Reference proteome</keyword>
<dbReference type="InterPro" id="IPR014729">
    <property type="entry name" value="Rossmann-like_a/b/a_fold"/>
</dbReference>
<dbReference type="HOGENOM" id="CLU_049301_10_0_11"/>
<dbReference type="InterPro" id="IPR006016">
    <property type="entry name" value="UspA"/>
</dbReference>
<dbReference type="EMBL" id="CP001874">
    <property type="protein sequence ID" value="ADG88480.1"/>
    <property type="molecule type" value="Genomic_DNA"/>
</dbReference>
<feature type="domain" description="UspA" evidence="2">
    <location>
        <begin position="12"/>
        <end position="149"/>
    </location>
</feature>
<proteinExistence type="inferred from homology"/>
<dbReference type="RefSeq" id="WP_013132013.1">
    <property type="nucleotide sequence ID" value="NC_014165.1"/>
</dbReference>
<gene>
    <name evidence="3" type="ordered locus">Tbis_1767</name>
</gene>
<reference evidence="3 4" key="1">
    <citation type="submission" date="2010-01" db="EMBL/GenBank/DDBJ databases">
        <title>The complete genome of Thermobispora bispora DSM 43833.</title>
        <authorList>
            <consortium name="US DOE Joint Genome Institute (JGI-PGF)"/>
            <person name="Lucas S."/>
            <person name="Copeland A."/>
            <person name="Lapidus A."/>
            <person name="Glavina del Rio T."/>
            <person name="Dalin E."/>
            <person name="Tice H."/>
            <person name="Bruce D."/>
            <person name="Goodwin L."/>
            <person name="Pitluck S."/>
            <person name="Kyrpides N."/>
            <person name="Mavromatis K."/>
            <person name="Ivanova N."/>
            <person name="Mikhailova N."/>
            <person name="Chertkov O."/>
            <person name="Brettin T."/>
            <person name="Detter J.C."/>
            <person name="Han C."/>
            <person name="Larimer F."/>
            <person name="Land M."/>
            <person name="Hauser L."/>
            <person name="Markowitz V."/>
            <person name="Cheng J.-F."/>
            <person name="Hugenholtz P."/>
            <person name="Woyke T."/>
            <person name="Wu D."/>
            <person name="Jando M."/>
            <person name="Schneider S."/>
            <person name="Klenk H.-P."/>
            <person name="Eisen J.A."/>
        </authorList>
    </citation>
    <scope>NUCLEOTIDE SEQUENCE [LARGE SCALE GENOMIC DNA]</scope>
    <source>
        <strain evidence="4">ATCC 19993 / DSM 43833 / CBS 139.67 / JCM 10125 / KCTC 9307 / NBRC 14880 / R51</strain>
    </source>
</reference>
<organism evidence="3 4">
    <name type="scientific">Thermobispora bispora (strain ATCC 19993 / DSM 43833 / CBS 139.67 / JCM 10125 / KCTC 9307 / NBRC 14880 / R51)</name>
    <dbReference type="NCBI Taxonomy" id="469371"/>
    <lineage>
        <taxon>Bacteria</taxon>
        <taxon>Bacillati</taxon>
        <taxon>Actinomycetota</taxon>
        <taxon>Actinomycetes</taxon>
        <taxon>Streptosporangiales</taxon>
        <taxon>Streptosporangiaceae</taxon>
        <taxon>Thermobispora</taxon>
    </lineage>
</organism>
<dbReference type="Gene3D" id="3.40.50.620">
    <property type="entry name" value="HUPs"/>
    <property type="match status" value="1"/>
</dbReference>
<dbReference type="OrthoDB" id="4553288at2"/>
<name>D6YBC0_THEBD</name>
<sequence>MSTFELGTDGPRVILVGVDGSETSLRAAAYAWGMARRQGSKVVMVHVTDPGQMSALVPLAWASAIEAGEQVVARLREEIETLAACTGVRIPYVLRSEVGDPAGVLARVADEIKADAVVVGASTRAGHRFVGSVAIRLVRAGRWPVTVVP</sequence>